<evidence type="ECO:0000259" key="4">
    <source>
        <dbReference type="PROSITE" id="PS50943"/>
    </source>
</evidence>
<keyword evidence="3" id="KW-0804">Transcription</keyword>
<comment type="caution">
    <text evidence="5">The sequence shown here is derived from an EMBL/GenBank/DDBJ whole genome shotgun (WGS) entry which is preliminary data.</text>
</comment>
<dbReference type="Pfam" id="PF01381">
    <property type="entry name" value="HTH_3"/>
    <property type="match status" value="1"/>
</dbReference>
<dbReference type="EMBL" id="BGZN01000080">
    <property type="protein sequence ID" value="GBR74767.1"/>
    <property type="molecule type" value="Genomic_DNA"/>
</dbReference>
<keyword evidence="1" id="KW-0805">Transcription regulation</keyword>
<dbReference type="PANTHER" id="PTHR46797:SF23">
    <property type="entry name" value="HTH-TYPE TRANSCRIPTIONAL REGULATOR SUTR"/>
    <property type="match status" value="1"/>
</dbReference>
<proteinExistence type="predicted"/>
<dbReference type="SMART" id="SM00530">
    <property type="entry name" value="HTH_XRE"/>
    <property type="match status" value="1"/>
</dbReference>
<reference evidence="5 6" key="1">
    <citation type="journal article" date="2019" name="ISME J.">
        <title>Genome analyses of uncultured TG2/ZB3 bacteria in 'Margulisbacteria' specifically attached to ectosymbiotic spirochetes of protists in the termite gut.</title>
        <authorList>
            <person name="Utami Y.D."/>
            <person name="Kuwahara H."/>
            <person name="Igai K."/>
            <person name="Murakami T."/>
            <person name="Sugaya K."/>
            <person name="Morikawa T."/>
            <person name="Nagura Y."/>
            <person name="Yuki M."/>
            <person name="Deevong P."/>
            <person name="Inoue T."/>
            <person name="Kihara K."/>
            <person name="Lo N."/>
            <person name="Yamada A."/>
            <person name="Ohkuma M."/>
            <person name="Hongoh Y."/>
        </authorList>
    </citation>
    <scope>NUCLEOTIDE SEQUENCE [LARGE SCALE GENOMIC DNA]</scope>
    <source>
        <strain evidence="5">NkOx7-01</strain>
    </source>
</reference>
<evidence type="ECO:0000313" key="5">
    <source>
        <dbReference type="EMBL" id="GBR74767.1"/>
    </source>
</evidence>
<dbReference type="GO" id="GO:0005829">
    <property type="term" value="C:cytosol"/>
    <property type="evidence" value="ECO:0007669"/>
    <property type="project" value="TreeGrafter"/>
</dbReference>
<keyword evidence="6" id="KW-1185">Reference proteome</keyword>
<organism evidence="5 6">
    <name type="scientific">Termititenax aidoneus</name>
    <dbReference type="NCBI Taxonomy" id="2218524"/>
    <lineage>
        <taxon>Bacteria</taxon>
        <taxon>Bacillati</taxon>
        <taxon>Candidatus Margulisiibacteriota</taxon>
        <taxon>Candidatus Termititenacia</taxon>
        <taxon>Candidatus Termititenacales</taxon>
        <taxon>Candidatus Termititenacaceae</taxon>
        <taxon>Candidatus Termititenax</taxon>
    </lineage>
</organism>
<dbReference type="InterPro" id="IPR050807">
    <property type="entry name" value="TransReg_Diox_bact_type"/>
</dbReference>
<dbReference type="AlphaFoldDB" id="A0A388TD20"/>
<dbReference type="InterPro" id="IPR010982">
    <property type="entry name" value="Lambda_DNA-bd_dom_sf"/>
</dbReference>
<dbReference type="Proteomes" id="UP000269352">
    <property type="component" value="Unassembled WGS sequence"/>
</dbReference>
<dbReference type="PANTHER" id="PTHR46797">
    <property type="entry name" value="HTH-TYPE TRANSCRIPTIONAL REGULATOR"/>
    <property type="match status" value="1"/>
</dbReference>
<dbReference type="PROSITE" id="PS50943">
    <property type="entry name" value="HTH_CROC1"/>
    <property type="match status" value="1"/>
</dbReference>
<dbReference type="Gene3D" id="1.10.260.40">
    <property type="entry name" value="lambda repressor-like DNA-binding domains"/>
    <property type="match status" value="1"/>
</dbReference>
<name>A0A388TD20_TERA1</name>
<protein>
    <submittedName>
        <fullName evidence="5">Transcriptional regulator XRE family</fullName>
    </submittedName>
</protein>
<evidence type="ECO:0000256" key="3">
    <source>
        <dbReference type="ARBA" id="ARBA00023163"/>
    </source>
</evidence>
<dbReference type="CDD" id="cd00093">
    <property type="entry name" value="HTH_XRE"/>
    <property type="match status" value="1"/>
</dbReference>
<dbReference type="GO" id="GO:0003700">
    <property type="term" value="F:DNA-binding transcription factor activity"/>
    <property type="evidence" value="ECO:0007669"/>
    <property type="project" value="TreeGrafter"/>
</dbReference>
<feature type="domain" description="HTH cro/C1-type" evidence="4">
    <location>
        <begin position="14"/>
        <end position="68"/>
    </location>
</feature>
<sequence length="108" mass="12473">MKKQELLKVLGTNIKKHRVRLNWSQAMLAEKIDISITFLSSIERGAKWLSPVTVIKLAEAFHINSYELFKPENIFPDACQDVLGQYAEDIHFAVDSIRGKYLKQLARR</sequence>
<gene>
    <name evidence="5" type="ORF">NO1_1889</name>
</gene>
<dbReference type="SUPFAM" id="SSF47413">
    <property type="entry name" value="lambda repressor-like DNA-binding domains"/>
    <property type="match status" value="1"/>
</dbReference>
<evidence type="ECO:0000313" key="6">
    <source>
        <dbReference type="Proteomes" id="UP000269352"/>
    </source>
</evidence>
<evidence type="ECO:0000256" key="2">
    <source>
        <dbReference type="ARBA" id="ARBA00023125"/>
    </source>
</evidence>
<keyword evidence="2" id="KW-0238">DNA-binding</keyword>
<dbReference type="InterPro" id="IPR001387">
    <property type="entry name" value="Cro/C1-type_HTH"/>
</dbReference>
<evidence type="ECO:0000256" key="1">
    <source>
        <dbReference type="ARBA" id="ARBA00023015"/>
    </source>
</evidence>
<dbReference type="GO" id="GO:0003677">
    <property type="term" value="F:DNA binding"/>
    <property type="evidence" value="ECO:0007669"/>
    <property type="project" value="UniProtKB-KW"/>
</dbReference>
<accession>A0A388TD20</accession>